<dbReference type="GO" id="GO:0005634">
    <property type="term" value="C:nucleus"/>
    <property type="evidence" value="ECO:0007669"/>
    <property type="project" value="InterPro"/>
</dbReference>
<dbReference type="InterPro" id="IPR044817">
    <property type="entry name" value="SBP-like"/>
</dbReference>
<evidence type="ECO:0000313" key="8">
    <source>
        <dbReference type="Proteomes" id="UP000886520"/>
    </source>
</evidence>
<dbReference type="InterPro" id="IPR036893">
    <property type="entry name" value="SBP_sf"/>
</dbReference>
<dbReference type="Gene3D" id="4.10.1100.10">
    <property type="entry name" value="Transcription factor, SBP-box domain"/>
    <property type="match status" value="1"/>
</dbReference>
<feature type="compositionally biased region" description="Low complexity" evidence="5">
    <location>
        <begin position="351"/>
        <end position="363"/>
    </location>
</feature>
<evidence type="ECO:0000256" key="1">
    <source>
        <dbReference type="ARBA" id="ARBA00022723"/>
    </source>
</evidence>
<gene>
    <name evidence="7" type="ORF">GOP47_0001439</name>
</gene>
<keyword evidence="1" id="KW-0479">Metal-binding</keyword>
<dbReference type="PANTHER" id="PTHR31251">
    <property type="entry name" value="SQUAMOSA PROMOTER-BINDING-LIKE PROTEIN 4"/>
    <property type="match status" value="1"/>
</dbReference>
<dbReference type="SUPFAM" id="SSF103612">
    <property type="entry name" value="SBT domain"/>
    <property type="match status" value="1"/>
</dbReference>
<evidence type="ECO:0000313" key="7">
    <source>
        <dbReference type="EMBL" id="KAI5081696.1"/>
    </source>
</evidence>
<evidence type="ECO:0000256" key="3">
    <source>
        <dbReference type="ARBA" id="ARBA00022833"/>
    </source>
</evidence>
<dbReference type="PROSITE" id="PS51141">
    <property type="entry name" value="ZF_SBP"/>
    <property type="match status" value="1"/>
</dbReference>
<evidence type="ECO:0000256" key="2">
    <source>
        <dbReference type="ARBA" id="ARBA00022771"/>
    </source>
</evidence>
<evidence type="ECO:0000256" key="5">
    <source>
        <dbReference type="SAM" id="MobiDB-lite"/>
    </source>
</evidence>
<keyword evidence="8" id="KW-1185">Reference proteome</keyword>
<dbReference type="Proteomes" id="UP000886520">
    <property type="component" value="Chromosome 2"/>
</dbReference>
<dbReference type="InterPro" id="IPR004333">
    <property type="entry name" value="SBP_dom"/>
</dbReference>
<dbReference type="PANTHER" id="PTHR31251:SF169">
    <property type="entry name" value="SQUAMOSA PROMOTER-BINDING-LIKE PROTEIN 8"/>
    <property type="match status" value="1"/>
</dbReference>
<accession>A0A9D4V9I7</accession>
<feature type="domain" description="SBP-type" evidence="6">
    <location>
        <begin position="270"/>
        <end position="347"/>
    </location>
</feature>
<feature type="compositionally biased region" description="Polar residues" evidence="5">
    <location>
        <begin position="366"/>
        <end position="396"/>
    </location>
</feature>
<protein>
    <recommendedName>
        <fullName evidence="6">SBP-type domain-containing protein</fullName>
    </recommendedName>
</protein>
<dbReference type="Pfam" id="PF03110">
    <property type="entry name" value="SBP"/>
    <property type="match status" value="1"/>
</dbReference>
<dbReference type="OrthoDB" id="1938592at2759"/>
<evidence type="ECO:0000256" key="4">
    <source>
        <dbReference type="PROSITE-ProRule" id="PRU00470"/>
    </source>
</evidence>
<proteinExistence type="predicted"/>
<feature type="compositionally biased region" description="Polar residues" evidence="5">
    <location>
        <begin position="419"/>
        <end position="428"/>
    </location>
</feature>
<dbReference type="EMBL" id="JABFUD020000003">
    <property type="protein sequence ID" value="KAI5081696.1"/>
    <property type="molecule type" value="Genomic_DNA"/>
</dbReference>
<evidence type="ECO:0000259" key="6">
    <source>
        <dbReference type="PROSITE" id="PS51141"/>
    </source>
</evidence>
<sequence length="702" mass="75296">MIPSANSTGDLSAWHTDSWADHAGAAAAVETAYNSSVTSSSAAPAADHSRYLALHRHQILDWENAMLLASHHSNATNDHSVYDHVAPDYTKAAGISPMHADALSSLSHSRHYEELLSAHMASSANSASFNNNNAWGLLNNVCSRSAGNTLQQEASLLQTAGAQYSGYDQSQLTVSDGLGGYAGGLGTGAAAGLYADSLRSSSSNSVGLNSFDQRRLDDIMKRELYTTHDFNSRLGLNLGGRTYFSADDFAFGRWGKRLRPNSPGCMMQPAPLCQAEGCKADLSMAKHYHRRHKVCEYHSKAATVHIGDQTQRFCQQCSRFHVLDEFDDGKRSCRKRLADHNRRRRKPQPTPANAAAEATTTEAGGDNSTDQQTNKEPSQDATTGSDSHQTGTQSRKGSPLPGAEDQPKPAAASEMANHSEASSGNKSVNEQEKLQKREQSKAATTASTKGPLSVSGNHHRMDVAIASPKTSNLAATLSLGGATDIMDVKPASHMMPANLIDAHDGSPFEDSLRTSSKHAVVMPWLQGSKKHHNMQGLPFDENTRTVANEGSDRPQYARFKTAPSVDFKESNNTRGSWVTKGLAGATADSDTDALLLNPRYAGGSKSGGSEAGSSIGTLAFLDQSLDQSAFARSDQHRMLHFSNLQGSDAEQQAAMTLNHGRIEDVCRRRKRSLGGAAPISNSAVALSIQSLRHFFLVFMGTA</sequence>
<name>A0A9D4V9I7_ADICA</name>
<organism evidence="7 8">
    <name type="scientific">Adiantum capillus-veneris</name>
    <name type="common">Maidenhair fern</name>
    <dbReference type="NCBI Taxonomy" id="13818"/>
    <lineage>
        <taxon>Eukaryota</taxon>
        <taxon>Viridiplantae</taxon>
        <taxon>Streptophyta</taxon>
        <taxon>Embryophyta</taxon>
        <taxon>Tracheophyta</taxon>
        <taxon>Polypodiopsida</taxon>
        <taxon>Polypodiidae</taxon>
        <taxon>Polypodiales</taxon>
        <taxon>Pteridineae</taxon>
        <taxon>Pteridaceae</taxon>
        <taxon>Vittarioideae</taxon>
        <taxon>Adiantum</taxon>
    </lineage>
</organism>
<dbReference type="AlphaFoldDB" id="A0A9D4V9I7"/>
<reference evidence="7" key="1">
    <citation type="submission" date="2021-01" db="EMBL/GenBank/DDBJ databases">
        <title>Adiantum capillus-veneris genome.</title>
        <authorList>
            <person name="Fang Y."/>
            <person name="Liao Q."/>
        </authorList>
    </citation>
    <scope>NUCLEOTIDE SEQUENCE</scope>
    <source>
        <strain evidence="7">H3</strain>
        <tissue evidence="7">Leaf</tissue>
    </source>
</reference>
<dbReference type="GO" id="GO:0008270">
    <property type="term" value="F:zinc ion binding"/>
    <property type="evidence" value="ECO:0007669"/>
    <property type="project" value="UniProtKB-KW"/>
</dbReference>
<comment type="caution">
    <text evidence="7">The sequence shown here is derived from an EMBL/GenBank/DDBJ whole genome shotgun (WGS) entry which is preliminary data.</text>
</comment>
<keyword evidence="3" id="KW-0862">Zinc</keyword>
<feature type="compositionally biased region" description="Basic and acidic residues" evidence="5">
    <location>
        <begin position="429"/>
        <end position="440"/>
    </location>
</feature>
<feature type="compositionally biased region" description="Polar residues" evidence="5">
    <location>
        <begin position="441"/>
        <end position="456"/>
    </location>
</feature>
<keyword evidence="2 4" id="KW-0863">Zinc-finger</keyword>
<feature type="region of interest" description="Disordered" evidence="5">
    <location>
        <begin position="337"/>
        <end position="458"/>
    </location>
</feature>
<dbReference type="GO" id="GO:0003677">
    <property type="term" value="F:DNA binding"/>
    <property type="evidence" value="ECO:0007669"/>
    <property type="project" value="InterPro"/>
</dbReference>